<feature type="region of interest" description="Disordered" evidence="5">
    <location>
        <begin position="512"/>
        <end position="556"/>
    </location>
</feature>
<comment type="function">
    <text evidence="2">Non-catalytic component of the proteasome, a multicatalytic proteinase complex which is characterized by its ability to cleave peptides with Arg, Phe, Tyr, Leu, and Glu adjacent to the leaving group at neutral or slightly basic pH. The proteasome has an ATP-dependent proteolytic activity.</text>
</comment>
<comment type="subunit">
    <text evidence="3">The 26S proteasome consists of a 20S proteasome core and two 19S regulatory subunits. The 20S proteasome core is composed of 28 subunits that are arranged in four stacked rings, resulting in a barrel-shaped structure. The two end rings are each formed by seven alpha subunits, and the two central rings are each formed by seven beta subunits. The catalytic chamber with the active sites is on the inside of the barrel.</text>
</comment>
<dbReference type="PROSITE" id="PS00854">
    <property type="entry name" value="PROTEASOME_BETA_1"/>
    <property type="match status" value="1"/>
</dbReference>
<keyword evidence="4" id="KW-0418">Kinase</keyword>
<dbReference type="InterPro" id="IPR016050">
    <property type="entry name" value="Proteasome_bsu_CS"/>
</dbReference>
<keyword evidence="1" id="KW-0647">Proteasome</keyword>
<comment type="caution">
    <text evidence="7">The sequence shown here is derived from an EMBL/GenBank/DDBJ whole genome shotgun (WGS) entry which is preliminary data.</text>
</comment>
<keyword evidence="4" id="KW-0067">ATP-binding</keyword>
<dbReference type="InterPro" id="IPR033811">
    <property type="entry name" value="Proteasome_beta_3"/>
</dbReference>
<dbReference type="GO" id="GO:0019774">
    <property type="term" value="C:proteasome core complex, beta-subunit complex"/>
    <property type="evidence" value="ECO:0007669"/>
    <property type="project" value="InterPro"/>
</dbReference>
<evidence type="ECO:0000256" key="4">
    <source>
        <dbReference type="PROSITE-ProRule" id="PRU00781"/>
    </source>
</evidence>
<dbReference type="InterPro" id="IPR002498">
    <property type="entry name" value="PInositol-4-P-4/5-kinase_core"/>
</dbReference>
<reference evidence="7" key="1">
    <citation type="journal article" date="2016" name="Insect Biochem. Mol. Biol.">
        <title>Multifaceted biological insights from a draft genome sequence of the tobacco hornworm moth, Manduca sexta.</title>
        <authorList>
            <person name="Kanost M.R."/>
            <person name="Arrese E.L."/>
            <person name="Cao X."/>
            <person name="Chen Y.R."/>
            <person name="Chellapilla S."/>
            <person name="Goldsmith M.R."/>
            <person name="Grosse-Wilde E."/>
            <person name="Heckel D.G."/>
            <person name="Herndon N."/>
            <person name="Jiang H."/>
            <person name="Papanicolaou A."/>
            <person name="Qu J."/>
            <person name="Soulages J.L."/>
            <person name="Vogel H."/>
            <person name="Walters J."/>
            <person name="Waterhouse R.M."/>
            <person name="Ahn S.J."/>
            <person name="Almeida F.C."/>
            <person name="An C."/>
            <person name="Aqrawi P."/>
            <person name="Bretschneider A."/>
            <person name="Bryant W.B."/>
            <person name="Bucks S."/>
            <person name="Chao H."/>
            <person name="Chevignon G."/>
            <person name="Christen J.M."/>
            <person name="Clarke D.F."/>
            <person name="Dittmer N.T."/>
            <person name="Ferguson L.C.F."/>
            <person name="Garavelou S."/>
            <person name="Gordon K.H.J."/>
            <person name="Gunaratna R.T."/>
            <person name="Han Y."/>
            <person name="Hauser F."/>
            <person name="He Y."/>
            <person name="Heidel-Fischer H."/>
            <person name="Hirsh A."/>
            <person name="Hu Y."/>
            <person name="Jiang H."/>
            <person name="Kalra D."/>
            <person name="Klinner C."/>
            <person name="Konig C."/>
            <person name="Kovar C."/>
            <person name="Kroll A.R."/>
            <person name="Kuwar S.S."/>
            <person name="Lee S.L."/>
            <person name="Lehman R."/>
            <person name="Li K."/>
            <person name="Li Z."/>
            <person name="Liang H."/>
            <person name="Lovelace S."/>
            <person name="Lu Z."/>
            <person name="Mansfield J.H."/>
            <person name="McCulloch K.J."/>
            <person name="Mathew T."/>
            <person name="Morton B."/>
            <person name="Muzny D.M."/>
            <person name="Neunemann D."/>
            <person name="Ongeri F."/>
            <person name="Pauchet Y."/>
            <person name="Pu L.L."/>
            <person name="Pyrousis I."/>
            <person name="Rao X.J."/>
            <person name="Redding A."/>
            <person name="Roesel C."/>
            <person name="Sanchez-Gracia A."/>
            <person name="Schaack S."/>
            <person name="Shukla A."/>
            <person name="Tetreau G."/>
            <person name="Wang Y."/>
            <person name="Xiong G.H."/>
            <person name="Traut W."/>
            <person name="Walsh T.K."/>
            <person name="Worley K.C."/>
            <person name="Wu D."/>
            <person name="Wu W."/>
            <person name="Wu Y.Q."/>
            <person name="Zhang X."/>
            <person name="Zou Z."/>
            <person name="Zucker H."/>
            <person name="Briscoe A.D."/>
            <person name="Burmester T."/>
            <person name="Clem R.J."/>
            <person name="Feyereisen R."/>
            <person name="Grimmelikhuijzen C.J.P."/>
            <person name="Hamodrakas S.J."/>
            <person name="Hansson B.S."/>
            <person name="Huguet E."/>
            <person name="Jermiin L.S."/>
            <person name="Lan Q."/>
            <person name="Lehman H.K."/>
            <person name="Lorenzen M."/>
            <person name="Merzendorfer H."/>
            <person name="Michalopoulos I."/>
            <person name="Morton D.B."/>
            <person name="Muthukrishnan S."/>
            <person name="Oakeshott J.G."/>
            <person name="Palmer W."/>
            <person name="Park Y."/>
            <person name="Passarelli A.L."/>
            <person name="Rozas J."/>
            <person name="Schwartz L.M."/>
            <person name="Smith W."/>
            <person name="Southgate A."/>
            <person name="Vilcinskas A."/>
            <person name="Vogt R."/>
            <person name="Wang P."/>
            <person name="Werren J."/>
            <person name="Yu X.Q."/>
            <person name="Zhou J.J."/>
            <person name="Brown S.J."/>
            <person name="Scherer S.E."/>
            <person name="Richards S."/>
            <person name="Blissard G.W."/>
        </authorList>
    </citation>
    <scope>NUCLEOTIDE SEQUENCE</scope>
</reference>
<dbReference type="PROSITE" id="PS51455">
    <property type="entry name" value="PIPK"/>
    <property type="match status" value="1"/>
</dbReference>
<proteinExistence type="predicted"/>
<dbReference type="GO" id="GO:0043161">
    <property type="term" value="P:proteasome-mediated ubiquitin-dependent protein catabolic process"/>
    <property type="evidence" value="ECO:0007669"/>
    <property type="project" value="InterPro"/>
</dbReference>
<evidence type="ECO:0000256" key="5">
    <source>
        <dbReference type="SAM" id="MobiDB-lite"/>
    </source>
</evidence>
<dbReference type="GO" id="GO:0016309">
    <property type="term" value="F:1-phosphatidylinositol-5-phosphate 4-kinase activity"/>
    <property type="evidence" value="ECO:0007669"/>
    <property type="project" value="TreeGrafter"/>
</dbReference>
<keyword evidence="4" id="KW-0547">Nucleotide-binding</keyword>
<dbReference type="GO" id="GO:0005524">
    <property type="term" value="F:ATP binding"/>
    <property type="evidence" value="ECO:0007669"/>
    <property type="project" value="UniProtKB-UniRule"/>
</dbReference>
<sequence>MSVPTTGLSKLKKKHIRVKHQKVKLFRANEPLLSVFMWGVNHTINELSHVSIPVMLLPDDFRAYSKLKVDNHLFNKENMPSHFKVKEYCPLVFRNLRERFGIDDIDYKESLTRKPDKYLCCKALKRASATLRRSATAPSGVADMKQETHQESIFQDASAFVKRGLTIKRLRSQPIPDDSSGKSGAKFYQSYDRLFILKTLTSEEVERMHSFLKHYHPSILAYNGGAVVAMKGQDCVAIATDKRFGIQAQTVSTNFPKVYQMGPTLFVGLPGLATDTQTVFQRLKFRMNLYELKENRIMRPKTFSAMLSNLLYERRFGPYFIEPVIAGLDPIDNQPYVCNMDLIGCPNEPEDFVVSGTCSEQLYGMCEALWEPNLKPDELFETISQYIVERHGKTLLPQYLGMYRLTVDGIEHYLVATRNVFSNHLNIHRKYDLKGSTVDREASEKELEKELPTLKDNDFLKQGVRIDIGDAAKEKLLETLTADVEFLTKLHLMDYSLLLGVHECGRGEAEAEAARARDLERDSDRADSDTDSDTDNRHHGDRWGYNTPPDSPRGFARQSSLRYEGIIPELDIYAIPSQDAAPKKEIYFVALIDVLTHYGVKKQAAKAAKTVKYGSNVDGISTCDPEQYGKRFIEFVAKAIEGN</sequence>
<reference evidence="7" key="2">
    <citation type="submission" date="2020-12" db="EMBL/GenBank/DDBJ databases">
        <authorList>
            <person name="Kanost M."/>
        </authorList>
    </citation>
    <scope>NUCLEOTIDE SEQUENCE</scope>
</reference>
<evidence type="ECO:0000256" key="3">
    <source>
        <dbReference type="ARBA" id="ARBA00026071"/>
    </source>
</evidence>
<keyword evidence="4" id="KW-0808">Transferase</keyword>
<dbReference type="SMART" id="SM00330">
    <property type="entry name" value="PIPKc"/>
    <property type="match status" value="1"/>
</dbReference>
<evidence type="ECO:0000256" key="1">
    <source>
        <dbReference type="ARBA" id="ARBA00022942"/>
    </source>
</evidence>
<name>A0A921YUU9_MANSE</name>
<dbReference type="GO" id="GO:0046854">
    <property type="term" value="P:phosphatidylinositol phosphate biosynthetic process"/>
    <property type="evidence" value="ECO:0007669"/>
    <property type="project" value="TreeGrafter"/>
</dbReference>
<evidence type="ECO:0000259" key="6">
    <source>
        <dbReference type="PROSITE" id="PS51455"/>
    </source>
</evidence>
<dbReference type="PROSITE" id="PS51476">
    <property type="entry name" value="PROTEASOME_BETA_2"/>
    <property type="match status" value="1"/>
</dbReference>
<gene>
    <name evidence="7" type="ORF">O3G_MSEX004258</name>
</gene>
<protein>
    <recommendedName>
        <fullName evidence="6">PIPK domain-containing protein</fullName>
    </recommendedName>
</protein>
<evidence type="ECO:0000256" key="2">
    <source>
        <dbReference type="ARBA" id="ARBA00024953"/>
    </source>
</evidence>
<dbReference type="Pfam" id="PF01504">
    <property type="entry name" value="PIP5K"/>
    <property type="match status" value="2"/>
</dbReference>
<dbReference type="GO" id="GO:0005886">
    <property type="term" value="C:plasma membrane"/>
    <property type="evidence" value="ECO:0007669"/>
    <property type="project" value="TreeGrafter"/>
</dbReference>
<dbReference type="PANTHER" id="PTHR23086">
    <property type="entry name" value="PHOSPHATIDYLINOSITOL-4-PHOSPHATE 5-KINASE"/>
    <property type="match status" value="1"/>
</dbReference>
<dbReference type="GO" id="GO:0016308">
    <property type="term" value="F:1-phosphatidylinositol-4-phosphate 5-kinase activity"/>
    <property type="evidence" value="ECO:0007669"/>
    <property type="project" value="TreeGrafter"/>
</dbReference>
<organism evidence="7 8">
    <name type="scientific">Manduca sexta</name>
    <name type="common">Tobacco hawkmoth</name>
    <name type="synonym">Tobacco hornworm</name>
    <dbReference type="NCBI Taxonomy" id="7130"/>
    <lineage>
        <taxon>Eukaryota</taxon>
        <taxon>Metazoa</taxon>
        <taxon>Ecdysozoa</taxon>
        <taxon>Arthropoda</taxon>
        <taxon>Hexapoda</taxon>
        <taxon>Insecta</taxon>
        <taxon>Pterygota</taxon>
        <taxon>Neoptera</taxon>
        <taxon>Endopterygota</taxon>
        <taxon>Lepidoptera</taxon>
        <taxon>Glossata</taxon>
        <taxon>Ditrysia</taxon>
        <taxon>Bombycoidea</taxon>
        <taxon>Sphingidae</taxon>
        <taxon>Sphinginae</taxon>
        <taxon>Sphingini</taxon>
        <taxon>Manduca</taxon>
    </lineage>
</organism>
<dbReference type="CDD" id="cd17305">
    <property type="entry name" value="PIPKc_PIP5KII"/>
    <property type="match status" value="1"/>
</dbReference>
<keyword evidence="8" id="KW-1185">Reference proteome</keyword>
<accession>A0A921YUU9</accession>
<evidence type="ECO:0000313" key="7">
    <source>
        <dbReference type="EMBL" id="KAG6446054.1"/>
    </source>
</evidence>
<feature type="compositionally biased region" description="Basic and acidic residues" evidence="5">
    <location>
        <begin position="512"/>
        <end position="542"/>
    </location>
</feature>
<dbReference type="EMBL" id="JH668329">
    <property type="protein sequence ID" value="KAG6446054.1"/>
    <property type="molecule type" value="Genomic_DNA"/>
</dbReference>
<dbReference type="EMBL" id="JH668329">
    <property type="protein sequence ID" value="KAG6446053.1"/>
    <property type="molecule type" value="Genomic_DNA"/>
</dbReference>
<dbReference type="AlphaFoldDB" id="A0A921YUU9"/>
<dbReference type="InterPro" id="IPR023610">
    <property type="entry name" value="PInositol-4/5-P-5/4-kinase"/>
</dbReference>
<feature type="domain" description="PIPK" evidence="6">
    <location>
        <begin position="239"/>
        <end position="640"/>
    </location>
</feature>
<dbReference type="Proteomes" id="UP000791440">
    <property type="component" value="Unassembled WGS sequence"/>
</dbReference>
<evidence type="ECO:0000313" key="8">
    <source>
        <dbReference type="Proteomes" id="UP000791440"/>
    </source>
</evidence>
<dbReference type="CDD" id="cd03759">
    <property type="entry name" value="proteasome_beta_type_3"/>
    <property type="match status" value="1"/>
</dbReference>
<dbReference type="InterPro" id="IPR023333">
    <property type="entry name" value="Proteasome_suB-type"/>
</dbReference>
<dbReference type="PANTHER" id="PTHR23086:SF8">
    <property type="entry name" value="PHOSPHATIDYLINOSITOL 5-PHOSPHATE 4-KINASE, ISOFORM A"/>
    <property type="match status" value="1"/>
</dbReference>